<gene>
    <name evidence="4" type="ORF">EXY25_10565</name>
</gene>
<dbReference type="SUPFAM" id="SSF143990">
    <property type="entry name" value="YbiA-like"/>
    <property type="match status" value="1"/>
</dbReference>
<feature type="domain" description="NADAR" evidence="3">
    <location>
        <begin position="24"/>
        <end position="181"/>
    </location>
</feature>
<proteinExistence type="predicted"/>
<keyword evidence="5" id="KW-1185">Reference proteome</keyword>
<dbReference type="Gene3D" id="1.10.357.40">
    <property type="entry name" value="YbiA-like"/>
    <property type="match status" value="1"/>
</dbReference>
<dbReference type="RefSeq" id="WP_130566744.1">
    <property type="nucleotide sequence ID" value="NZ_SHLY01000003.1"/>
</dbReference>
<name>A0ABY1WPC1_9GAMM</name>
<evidence type="ECO:0000313" key="5">
    <source>
        <dbReference type="Proteomes" id="UP000292544"/>
    </source>
</evidence>
<dbReference type="InterPro" id="IPR012816">
    <property type="entry name" value="NADAR"/>
</dbReference>
<evidence type="ECO:0000256" key="2">
    <source>
        <dbReference type="ARBA" id="ARBA00000751"/>
    </source>
</evidence>
<dbReference type="NCBIfam" id="TIGR02464">
    <property type="entry name" value="ribofla_fusion"/>
    <property type="match status" value="1"/>
</dbReference>
<comment type="catalytic activity">
    <reaction evidence="2">
        <text>2,5-diamino-6-hydroxy-4-(5-phosphoribosylamino)-pyrimidine + H2O = 2,5,6-triamino-4-hydroxypyrimidine + D-ribose 5-phosphate</text>
        <dbReference type="Rhea" id="RHEA:23436"/>
        <dbReference type="ChEBI" id="CHEBI:15377"/>
        <dbReference type="ChEBI" id="CHEBI:58614"/>
        <dbReference type="ChEBI" id="CHEBI:78346"/>
        <dbReference type="ChEBI" id="CHEBI:137796"/>
    </reaction>
</comment>
<reference evidence="5" key="1">
    <citation type="submission" date="2019-02" db="EMBL/GenBank/DDBJ databases">
        <title>Draft genome sequence of Muricauda sp. 176CP4-71.</title>
        <authorList>
            <person name="Park J.-S."/>
        </authorList>
    </citation>
    <scope>NUCLEOTIDE SEQUENCE [LARGE SCALE GENOMIC DNA]</scope>
    <source>
        <strain evidence="5">176GS2-150</strain>
    </source>
</reference>
<dbReference type="InterPro" id="IPR037238">
    <property type="entry name" value="YbiA-like_sf"/>
</dbReference>
<protein>
    <submittedName>
        <fullName evidence="4">NADAR family protein</fullName>
    </submittedName>
</protein>
<accession>A0ABY1WPC1</accession>
<comment type="catalytic activity">
    <reaction evidence="1">
        <text>5-amino-6-(5-phospho-D-ribosylamino)uracil + H2O = 5,6-diaminouracil + D-ribose 5-phosphate</text>
        <dbReference type="Rhea" id="RHEA:55020"/>
        <dbReference type="ChEBI" id="CHEBI:15377"/>
        <dbReference type="ChEBI" id="CHEBI:46252"/>
        <dbReference type="ChEBI" id="CHEBI:58453"/>
        <dbReference type="ChEBI" id="CHEBI:78346"/>
    </reaction>
</comment>
<dbReference type="CDD" id="cd15457">
    <property type="entry name" value="NADAR"/>
    <property type="match status" value="1"/>
</dbReference>
<evidence type="ECO:0000313" key="4">
    <source>
        <dbReference type="EMBL" id="TAA45793.1"/>
    </source>
</evidence>
<dbReference type="Proteomes" id="UP000292544">
    <property type="component" value="Unassembled WGS sequence"/>
</dbReference>
<evidence type="ECO:0000256" key="1">
    <source>
        <dbReference type="ARBA" id="ARBA00000022"/>
    </source>
</evidence>
<organism evidence="4 5">
    <name type="scientific">Corallincola spongiicola</name>
    <dbReference type="NCBI Taxonomy" id="2520508"/>
    <lineage>
        <taxon>Bacteria</taxon>
        <taxon>Pseudomonadati</taxon>
        <taxon>Pseudomonadota</taxon>
        <taxon>Gammaproteobacteria</taxon>
        <taxon>Alteromonadales</taxon>
        <taxon>Psychromonadaceae</taxon>
        <taxon>Corallincola</taxon>
    </lineage>
</organism>
<sequence>MPELRDIQQLVDYVNYGNCVKYVFFWGHKKPEKGVSKSCFSQWYEAPFIDDGVKFLTAEHYMMAAKAKLFGDQCAYERIITASNPGAAKKFGREVLNFDEQVWCQHRFEIVVQANLLKFDQHAELKAFLLGTGERILVEASPVDRVWGIGLSADDPHAENPNQWKGVNLLGFALMEVRQRFTDLVV</sequence>
<evidence type="ECO:0000259" key="3">
    <source>
        <dbReference type="Pfam" id="PF08719"/>
    </source>
</evidence>
<comment type="caution">
    <text evidence="4">The sequence shown here is derived from an EMBL/GenBank/DDBJ whole genome shotgun (WGS) entry which is preliminary data.</text>
</comment>
<dbReference type="EMBL" id="SHLY01000003">
    <property type="protein sequence ID" value="TAA45793.1"/>
    <property type="molecule type" value="Genomic_DNA"/>
</dbReference>
<dbReference type="Pfam" id="PF08719">
    <property type="entry name" value="NADAR"/>
    <property type="match status" value="1"/>
</dbReference>